<sequence>MSLHIRVVTPIIPTGLTQASDFEGILGPEDRLSYVEIGKGAASIETELDEILSAPDTVAKIIEAEAEGVDAVVIDCMGDPGLRPARECVEIPVLGPCETTMNLACILGHRYSVLAVAANMRVRFENQARIYGAWDKYASTRSVDVPVLELDCESDLLKEKLFEQAILALENDGADTLIIGCTGMVGLAQSLQEKLRDAGWFVPVIDPIPITVKIAKALVETGISHSKAAYPNPEKKLKSGRGYPEFESFLK</sequence>
<dbReference type="OrthoDB" id="9791723at2"/>
<dbReference type="Pfam" id="PF01177">
    <property type="entry name" value="Asp_Glu_race"/>
    <property type="match status" value="1"/>
</dbReference>
<dbReference type="InterPro" id="IPR052186">
    <property type="entry name" value="Hydantoin_racemase-like"/>
</dbReference>
<dbReference type="RefSeq" id="WP_121028284.1">
    <property type="nucleotide sequence ID" value="NZ_RCCE01000010.1"/>
</dbReference>
<protein>
    <submittedName>
        <fullName evidence="2">Allantoin racemase</fullName>
    </submittedName>
</protein>
<dbReference type="InterPro" id="IPR001920">
    <property type="entry name" value="Asp/Glu_race"/>
</dbReference>
<comment type="similarity">
    <text evidence="1">Belongs to the HyuE racemase family.</text>
</comment>
<dbReference type="InterPro" id="IPR015942">
    <property type="entry name" value="Asp/Glu/hydantoin_racemase"/>
</dbReference>
<proteinExistence type="inferred from homology"/>
<dbReference type="GO" id="GO:0047661">
    <property type="term" value="F:amino-acid racemase activity"/>
    <property type="evidence" value="ECO:0007669"/>
    <property type="project" value="InterPro"/>
</dbReference>
<dbReference type="EMBL" id="RCCE01000010">
    <property type="protein sequence ID" value="RLJ36195.1"/>
    <property type="molecule type" value="Genomic_DNA"/>
</dbReference>
<keyword evidence="3" id="KW-1185">Reference proteome</keyword>
<reference evidence="2 3" key="1">
    <citation type="submission" date="2018-10" db="EMBL/GenBank/DDBJ databases">
        <title>Genomic Encyclopedia of Archaeal and Bacterial Type Strains, Phase II (KMG-II): from individual species to whole genera.</title>
        <authorList>
            <person name="Goeker M."/>
        </authorList>
    </citation>
    <scope>NUCLEOTIDE SEQUENCE [LARGE SCALE GENOMIC DNA]</scope>
    <source>
        <strain evidence="2 3">DSM 29466</strain>
    </source>
</reference>
<comment type="caution">
    <text evidence="2">The sequence shown here is derived from an EMBL/GenBank/DDBJ whole genome shotgun (WGS) entry which is preliminary data.</text>
</comment>
<dbReference type="Gene3D" id="3.40.50.12500">
    <property type="match status" value="1"/>
</dbReference>
<dbReference type="PANTHER" id="PTHR28047:SF5">
    <property type="entry name" value="PROTEIN DCG1"/>
    <property type="match status" value="1"/>
</dbReference>
<accession>A0A497V6P8</accession>
<dbReference type="AlphaFoldDB" id="A0A497V6P8"/>
<name>A0A497V6P8_9RHOB</name>
<evidence type="ECO:0000313" key="2">
    <source>
        <dbReference type="EMBL" id="RLJ36195.1"/>
    </source>
</evidence>
<gene>
    <name evidence="2" type="ORF">BCF46_3885</name>
</gene>
<organism evidence="2 3">
    <name type="scientific">Litoreibacter meonggei</name>
    <dbReference type="NCBI Taxonomy" id="1049199"/>
    <lineage>
        <taxon>Bacteria</taxon>
        <taxon>Pseudomonadati</taxon>
        <taxon>Pseudomonadota</taxon>
        <taxon>Alphaproteobacteria</taxon>
        <taxon>Rhodobacterales</taxon>
        <taxon>Roseobacteraceae</taxon>
        <taxon>Litoreibacter</taxon>
    </lineage>
</organism>
<evidence type="ECO:0000256" key="1">
    <source>
        <dbReference type="ARBA" id="ARBA00038414"/>
    </source>
</evidence>
<evidence type="ECO:0000313" key="3">
    <source>
        <dbReference type="Proteomes" id="UP000269157"/>
    </source>
</evidence>
<dbReference type="PANTHER" id="PTHR28047">
    <property type="entry name" value="PROTEIN DCG1"/>
    <property type="match status" value="1"/>
</dbReference>
<dbReference type="SUPFAM" id="SSF53681">
    <property type="entry name" value="Aspartate/glutamate racemase"/>
    <property type="match status" value="1"/>
</dbReference>
<dbReference type="Proteomes" id="UP000269157">
    <property type="component" value="Unassembled WGS sequence"/>
</dbReference>
<dbReference type="InterPro" id="IPR053714">
    <property type="entry name" value="Iso_Racemase_Enz_sf"/>
</dbReference>